<reference evidence="1" key="2">
    <citation type="submission" date="2020-01" db="EMBL/GenBank/DDBJ databases">
        <authorList>
            <consortium name="NCBI Pathogen Detection Project"/>
        </authorList>
    </citation>
    <scope>NUCLEOTIDE SEQUENCE</scope>
    <source>
        <strain evidence="1">OLC2673_Aeromonas</strain>
    </source>
</reference>
<accession>A0AAD3U9I7</accession>
<dbReference type="Gene3D" id="3.40.190.10">
    <property type="entry name" value="Periplasmic binding protein-like II"/>
    <property type="match status" value="2"/>
</dbReference>
<protein>
    <submittedName>
        <fullName evidence="1">ABC transporter substrate-binding protein</fullName>
    </submittedName>
</protein>
<proteinExistence type="predicted"/>
<comment type="caution">
    <text evidence="1">The sequence shown here is derived from an EMBL/GenBank/DDBJ whole genome shotgun (WGS) entry which is preliminary data.</text>
</comment>
<evidence type="ECO:0000313" key="2">
    <source>
        <dbReference type="Proteomes" id="UP000859505"/>
    </source>
</evidence>
<dbReference type="InterPro" id="IPR027020">
    <property type="entry name" value="YnjB"/>
</dbReference>
<sequence length="426" mass="46392">MATGPSARHPAGAADPLSPLAPRRLTQLQVTQMRHSLPSFTQLLRALPLLAGSLLFTQANAADNPQWQQTLEEAKGQTVYFNAWGGSPEINAYLVWAGQELAREYQVKLVQVKVDDIAQSVSQLLANKQAGKRSGGPIDLLWVNGENFKALKEQGLLGAPFTRELPNMALVDRTLPVSEDFTVPVEGLEAPWGIGQLNLMVNGEEVKQLPTSAAALLAWTKAHPGRFTYPKPPQFHGSSFLKQILLELTPDPAPLYREATESDFARITAPLWAWLDELHPALWRKGKLFPTSAAETRQLLDDGELAMAISFNPQEAQSSVQNGTMPPSVMAVAMTKGALTNSHFLAIPFNADARAGAKVVANFLLSPAAQARKAEPAFWGDPSVLRADALPATQQPVPALHFKAVAEPHPSWQLRLEAAWAERYGH</sequence>
<dbReference type="SUPFAM" id="SSF53850">
    <property type="entry name" value="Periplasmic binding protein-like II"/>
    <property type="match status" value="1"/>
</dbReference>
<evidence type="ECO:0000313" key="1">
    <source>
        <dbReference type="EMBL" id="HAT6343977.1"/>
    </source>
</evidence>
<dbReference type="NCBIfam" id="NF008633">
    <property type="entry name" value="PRK11622.1"/>
    <property type="match status" value="1"/>
</dbReference>
<dbReference type="InterPro" id="IPR006059">
    <property type="entry name" value="SBP"/>
</dbReference>
<dbReference type="AlphaFoldDB" id="A0AAD3U9I7"/>
<dbReference type="Proteomes" id="UP000859505">
    <property type="component" value="Unassembled WGS sequence"/>
</dbReference>
<gene>
    <name evidence="1" type="ORF">JAJ28_001695</name>
</gene>
<organism evidence="1 2">
    <name type="scientific">Aeromonas hydrophila</name>
    <dbReference type="NCBI Taxonomy" id="644"/>
    <lineage>
        <taxon>Bacteria</taxon>
        <taxon>Pseudomonadati</taxon>
        <taxon>Pseudomonadota</taxon>
        <taxon>Gammaproteobacteria</taxon>
        <taxon>Aeromonadales</taxon>
        <taxon>Aeromonadaceae</taxon>
        <taxon>Aeromonas</taxon>
    </lineage>
</organism>
<name>A0AAD3U9I7_AERHY</name>
<dbReference type="Pfam" id="PF13416">
    <property type="entry name" value="SBP_bac_8"/>
    <property type="match status" value="1"/>
</dbReference>
<reference evidence="1" key="1">
    <citation type="journal article" date="2018" name="Genome Biol.">
        <title>SKESA: strategic k-mer extension for scrupulous assemblies.</title>
        <authorList>
            <person name="Souvorov A."/>
            <person name="Agarwala R."/>
            <person name="Lipman D.J."/>
        </authorList>
    </citation>
    <scope>NUCLEOTIDE SEQUENCE</scope>
    <source>
        <strain evidence="1">OLC2673_Aeromonas</strain>
    </source>
</reference>
<dbReference type="PANTHER" id="PTHR42779:SF1">
    <property type="entry name" value="PROTEIN YNJB"/>
    <property type="match status" value="1"/>
</dbReference>
<dbReference type="PIRSF" id="PIRSF029172">
    <property type="entry name" value="UCP029172_ABC_sbc_YnjB"/>
    <property type="match status" value="1"/>
</dbReference>
<dbReference type="EMBL" id="DACTUL010000010">
    <property type="protein sequence ID" value="HAT6343977.1"/>
    <property type="molecule type" value="Genomic_DNA"/>
</dbReference>
<dbReference type="PANTHER" id="PTHR42779">
    <property type="entry name" value="PROTEIN YNJB"/>
    <property type="match status" value="1"/>
</dbReference>